<evidence type="ECO:0000313" key="4">
    <source>
        <dbReference type="Proteomes" id="UP000050794"/>
    </source>
</evidence>
<organism evidence="4 5">
    <name type="scientific">Toxocara canis</name>
    <name type="common">Canine roundworm</name>
    <dbReference type="NCBI Taxonomy" id="6265"/>
    <lineage>
        <taxon>Eukaryota</taxon>
        <taxon>Metazoa</taxon>
        <taxon>Ecdysozoa</taxon>
        <taxon>Nematoda</taxon>
        <taxon>Chromadorea</taxon>
        <taxon>Rhabditida</taxon>
        <taxon>Spirurina</taxon>
        <taxon>Ascaridomorpha</taxon>
        <taxon>Ascaridoidea</taxon>
        <taxon>Toxocaridae</taxon>
        <taxon>Toxocara</taxon>
    </lineage>
</organism>
<feature type="signal peptide" evidence="2">
    <location>
        <begin position="1"/>
        <end position="23"/>
    </location>
</feature>
<gene>
    <name evidence="3" type="ORF">TCNE_LOCUS19522</name>
</gene>
<evidence type="ECO:0000256" key="1">
    <source>
        <dbReference type="SAM" id="MobiDB-lite"/>
    </source>
</evidence>
<protein>
    <submittedName>
        <fullName evidence="5">Secreted protein</fullName>
    </submittedName>
</protein>
<name>A0A183VFK2_TOXCA</name>
<dbReference type="EMBL" id="UYWY01027048">
    <property type="protein sequence ID" value="VDM50843.1"/>
    <property type="molecule type" value="Genomic_DNA"/>
</dbReference>
<sequence>MAMHEVFANLLLALFGLIGSTEGGHHRDPIVVLAEMIGISAEQLYREIGLFVVSSYHEISALDTGKKGIDYYVAEAAAHRFHTLLMEAACRAKGVQLLFWSTGQVSCMLFGLQGPLYSMINNGRERIGLRGEPMIPYLDKVKSWNIPVAQQRNTAERPTPRQQTQPCVQAATGTGLQSSHRVSEQPVRTPHTEGQSRIADQAIHPSSRAHRYIIPVFVRGTSQRRTGISTRSVHRDGTGRGPWMRVNSRQAPRYARIGNKFG</sequence>
<dbReference type="AlphaFoldDB" id="A0A183VFK2"/>
<dbReference type="WBParaSite" id="TCNE_0001952601-mRNA-1">
    <property type="protein sequence ID" value="TCNE_0001952601-mRNA-1"/>
    <property type="gene ID" value="TCNE_0001952601"/>
</dbReference>
<keyword evidence="4" id="KW-1185">Reference proteome</keyword>
<feature type="compositionally biased region" description="Polar residues" evidence="1">
    <location>
        <begin position="160"/>
        <end position="180"/>
    </location>
</feature>
<proteinExistence type="predicted"/>
<evidence type="ECO:0000313" key="3">
    <source>
        <dbReference type="EMBL" id="VDM50843.1"/>
    </source>
</evidence>
<feature type="region of interest" description="Disordered" evidence="1">
    <location>
        <begin position="152"/>
        <end position="196"/>
    </location>
</feature>
<keyword evidence="2" id="KW-0732">Signal</keyword>
<reference evidence="3 4" key="2">
    <citation type="submission" date="2018-11" db="EMBL/GenBank/DDBJ databases">
        <authorList>
            <consortium name="Pathogen Informatics"/>
        </authorList>
    </citation>
    <scope>NUCLEOTIDE SEQUENCE [LARGE SCALE GENOMIC DNA]</scope>
</reference>
<reference evidence="5" key="1">
    <citation type="submission" date="2016-06" db="UniProtKB">
        <authorList>
            <consortium name="WormBaseParasite"/>
        </authorList>
    </citation>
    <scope>IDENTIFICATION</scope>
</reference>
<feature type="chain" id="PRO_5044553766" evidence="2">
    <location>
        <begin position="24"/>
        <end position="262"/>
    </location>
</feature>
<accession>A0A183VFK2</accession>
<evidence type="ECO:0000256" key="2">
    <source>
        <dbReference type="SAM" id="SignalP"/>
    </source>
</evidence>
<dbReference type="Proteomes" id="UP000050794">
    <property type="component" value="Unassembled WGS sequence"/>
</dbReference>
<evidence type="ECO:0000313" key="5">
    <source>
        <dbReference type="WBParaSite" id="TCNE_0001952601-mRNA-1"/>
    </source>
</evidence>